<keyword evidence="1" id="KW-0812">Transmembrane</keyword>
<keyword evidence="1" id="KW-1133">Transmembrane helix</keyword>
<evidence type="ECO:0000313" key="2">
    <source>
        <dbReference type="EMBL" id="QTA80100.1"/>
    </source>
</evidence>
<reference evidence="2" key="1">
    <citation type="journal article" date="2021" name="Microb. Physiol.">
        <title>Proteogenomic Insights into the Physiology of Marine, Sulfate-Reducing, Filamentous Desulfonema limicola and Desulfonema magnum.</title>
        <authorList>
            <person name="Schnaars V."/>
            <person name="Wohlbrand L."/>
            <person name="Scheve S."/>
            <person name="Hinrichs C."/>
            <person name="Reinhardt R."/>
            <person name="Rabus R."/>
        </authorList>
    </citation>
    <scope>NUCLEOTIDE SEQUENCE</scope>
    <source>
        <strain evidence="2">5ac10</strain>
    </source>
</reference>
<keyword evidence="1" id="KW-0472">Membrane</keyword>
<evidence type="ECO:0000313" key="3">
    <source>
        <dbReference type="Proteomes" id="UP000663720"/>
    </source>
</evidence>
<name>A0A975GGA2_9BACT</name>
<dbReference type="KEGG" id="dli:dnl_23870"/>
<organism evidence="2 3">
    <name type="scientific">Desulfonema limicola</name>
    <dbReference type="NCBI Taxonomy" id="45656"/>
    <lineage>
        <taxon>Bacteria</taxon>
        <taxon>Pseudomonadati</taxon>
        <taxon>Thermodesulfobacteriota</taxon>
        <taxon>Desulfobacteria</taxon>
        <taxon>Desulfobacterales</taxon>
        <taxon>Desulfococcaceae</taxon>
        <taxon>Desulfonema</taxon>
    </lineage>
</organism>
<gene>
    <name evidence="2" type="ORF">dnl_23870</name>
</gene>
<accession>A0A975GGA2</accession>
<protein>
    <submittedName>
        <fullName evidence="2">Uncharacterized protein</fullName>
    </submittedName>
</protein>
<sequence>MKDMSAQLFWQKLLFLMPDILIFEKCCIYLNLIFINATF</sequence>
<keyword evidence="3" id="KW-1185">Reference proteome</keyword>
<dbReference type="Proteomes" id="UP000663720">
    <property type="component" value="Chromosome"/>
</dbReference>
<dbReference type="AlphaFoldDB" id="A0A975GGA2"/>
<feature type="transmembrane region" description="Helical" evidence="1">
    <location>
        <begin position="12"/>
        <end position="35"/>
    </location>
</feature>
<proteinExistence type="predicted"/>
<evidence type="ECO:0000256" key="1">
    <source>
        <dbReference type="SAM" id="Phobius"/>
    </source>
</evidence>
<dbReference type="EMBL" id="CP061799">
    <property type="protein sequence ID" value="QTA80100.1"/>
    <property type="molecule type" value="Genomic_DNA"/>
</dbReference>